<dbReference type="InterPro" id="IPR019675">
    <property type="entry name" value="DUF2550"/>
</dbReference>
<accession>A0A5J6V3H7</accession>
<dbReference type="Proteomes" id="UP000326546">
    <property type="component" value="Chromosome"/>
</dbReference>
<name>A0A5J6V3H7_9MICO</name>
<keyword evidence="2" id="KW-1185">Reference proteome</keyword>
<dbReference type="EMBL" id="CP044427">
    <property type="protein sequence ID" value="QFG67836.1"/>
    <property type="molecule type" value="Genomic_DNA"/>
</dbReference>
<proteinExistence type="predicted"/>
<dbReference type="RefSeq" id="WP_158060228.1">
    <property type="nucleotide sequence ID" value="NZ_CP044427.1"/>
</dbReference>
<dbReference type="KEGG" id="serw:FY030_03055"/>
<dbReference type="Pfam" id="PF10739">
    <property type="entry name" value="DUF2550"/>
    <property type="match status" value="1"/>
</dbReference>
<reference evidence="1 2" key="1">
    <citation type="submission" date="2019-09" db="EMBL/GenBank/DDBJ databases">
        <title>Serinicoccus pratensis sp. nov., isolated from meadow soil.</title>
        <authorList>
            <person name="Zhang W."/>
        </authorList>
    </citation>
    <scope>NUCLEOTIDE SEQUENCE [LARGE SCALE GENOMIC DNA]</scope>
    <source>
        <strain evidence="1 2">W204</strain>
    </source>
</reference>
<protein>
    <submittedName>
        <fullName evidence="1">DUF2550 family protein</fullName>
    </submittedName>
</protein>
<organism evidence="1 2">
    <name type="scientific">Ornithinimicrobium pratense</name>
    <dbReference type="NCBI Taxonomy" id="2593973"/>
    <lineage>
        <taxon>Bacteria</taxon>
        <taxon>Bacillati</taxon>
        <taxon>Actinomycetota</taxon>
        <taxon>Actinomycetes</taxon>
        <taxon>Micrococcales</taxon>
        <taxon>Ornithinimicrobiaceae</taxon>
        <taxon>Ornithinimicrobium</taxon>
    </lineage>
</organism>
<gene>
    <name evidence="1" type="ORF">FY030_03055</name>
</gene>
<sequence length="142" mass="15324">MTELLSPVLLAVLGSMLLLGLLLGAYRLVGQRHASTMTMPAAYRAEGQTQWCRGTLRFISGRLVLRGPGGLSVGPWQRGNLDLGVSTPLDEESARALGCDGQIQVPVSYFGSRFELALAEDHYTALRAWIEAVPPGWNSQVA</sequence>
<dbReference type="OrthoDB" id="4793422at2"/>
<evidence type="ECO:0000313" key="2">
    <source>
        <dbReference type="Proteomes" id="UP000326546"/>
    </source>
</evidence>
<evidence type="ECO:0000313" key="1">
    <source>
        <dbReference type="EMBL" id="QFG67836.1"/>
    </source>
</evidence>
<dbReference type="AlphaFoldDB" id="A0A5J6V3H7"/>